<keyword evidence="7" id="KW-0030">Aminoacyl-tRNA synthetase</keyword>
<dbReference type="Proteomes" id="UP000678499">
    <property type="component" value="Unassembled WGS sequence"/>
</dbReference>
<keyword evidence="3" id="KW-0436">Ligase</keyword>
<name>A0A7R9C1R1_9CRUS</name>
<dbReference type="EMBL" id="CAJPEX010007773">
    <property type="protein sequence ID" value="CAG0924474.1"/>
    <property type="molecule type" value="Genomic_DNA"/>
</dbReference>
<evidence type="ECO:0000313" key="11">
    <source>
        <dbReference type="Proteomes" id="UP000678499"/>
    </source>
</evidence>
<dbReference type="OrthoDB" id="629407at2759"/>
<feature type="domain" description="Aminoacyl-tRNA synthetase class Ia" evidence="9">
    <location>
        <begin position="59"/>
        <end position="128"/>
    </location>
</feature>
<proteinExistence type="inferred from homology"/>
<dbReference type="GO" id="GO:0004832">
    <property type="term" value="F:valine-tRNA ligase activity"/>
    <property type="evidence" value="ECO:0007669"/>
    <property type="project" value="UniProtKB-EC"/>
</dbReference>
<keyword evidence="5" id="KW-0067">ATP-binding</keyword>
<dbReference type="GO" id="GO:0005829">
    <property type="term" value="C:cytosol"/>
    <property type="evidence" value="ECO:0007669"/>
    <property type="project" value="TreeGrafter"/>
</dbReference>
<dbReference type="GO" id="GO:0005524">
    <property type="term" value="F:ATP binding"/>
    <property type="evidence" value="ECO:0007669"/>
    <property type="project" value="UniProtKB-KW"/>
</dbReference>
<dbReference type="InterPro" id="IPR002300">
    <property type="entry name" value="aa-tRNA-synth_Ia"/>
</dbReference>
<dbReference type="PROSITE" id="PS00178">
    <property type="entry name" value="AA_TRNA_LIGASE_I"/>
    <property type="match status" value="1"/>
</dbReference>
<evidence type="ECO:0000256" key="7">
    <source>
        <dbReference type="ARBA" id="ARBA00023146"/>
    </source>
</evidence>
<evidence type="ECO:0000313" key="10">
    <source>
        <dbReference type="EMBL" id="CAD7284322.1"/>
    </source>
</evidence>
<evidence type="ECO:0000256" key="8">
    <source>
        <dbReference type="ARBA" id="ARBA00029936"/>
    </source>
</evidence>
<keyword evidence="4" id="KW-0547">Nucleotide-binding</keyword>
<dbReference type="InterPro" id="IPR001412">
    <property type="entry name" value="aa-tRNA-synth_I_CS"/>
</dbReference>
<feature type="non-terminal residue" evidence="10">
    <location>
        <position position="1"/>
    </location>
</feature>
<protein>
    <recommendedName>
        <fullName evidence="2">valine--tRNA ligase</fullName>
        <ecNumber evidence="2">6.1.1.9</ecNumber>
    </recommendedName>
    <alternativeName>
        <fullName evidence="8">Valyl-tRNA synthetase</fullName>
    </alternativeName>
</protein>
<evidence type="ECO:0000256" key="4">
    <source>
        <dbReference type="ARBA" id="ARBA00022741"/>
    </source>
</evidence>
<evidence type="ECO:0000256" key="3">
    <source>
        <dbReference type="ARBA" id="ARBA00022598"/>
    </source>
</evidence>
<organism evidence="10">
    <name type="scientific">Notodromas monacha</name>
    <dbReference type="NCBI Taxonomy" id="399045"/>
    <lineage>
        <taxon>Eukaryota</taxon>
        <taxon>Metazoa</taxon>
        <taxon>Ecdysozoa</taxon>
        <taxon>Arthropoda</taxon>
        <taxon>Crustacea</taxon>
        <taxon>Oligostraca</taxon>
        <taxon>Ostracoda</taxon>
        <taxon>Podocopa</taxon>
        <taxon>Podocopida</taxon>
        <taxon>Cypridocopina</taxon>
        <taxon>Cypridoidea</taxon>
        <taxon>Cyprididae</taxon>
        <taxon>Notodromas</taxon>
    </lineage>
</organism>
<dbReference type="EC" id="6.1.1.9" evidence="2"/>
<keyword evidence="6" id="KW-0648">Protein biosynthesis</keyword>
<evidence type="ECO:0000259" key="9">
    <source>
        <dbReference type="Pfam" id="PF00133"/>
    </source>
</evidence>
<dbReference type="PANTHER" id="PTHR11946">
    <property type="entry name" value="VALYL-TRNA SYNTHETASES"/>
    <property type="match status" value="1"/>
</dbReference>
<reference evidence="10" key="1">
    <citation type="submission" date="2020-11" db="EMBL/GenBank/DDBJ databases">
        <authorList>
            <person name="Tran Van P."/>
        </authorList>
    </citation>
    <scope>NUCLEOTIDE SEQUENCE</scope>
</reference>
<dbReference type="PANTHER" id="PTHR11946:SF109">
    <property type="entry name" value="VALINE--TRNA LIGASE"/>
    <property type="match status" value="1"/>
</dbReference>
<evidence type="ECO:0000256" key="5">
    <source>
        <dbReference type="ARBA" id="ARBA00022840"/>
    </source>
</evidence>
<dbReference type="Gene3D" id="3.40.50.620">
    <property type="entry name" value="HUPs"/>
    <property type="match status" value="1"/>
</dbReference>
<keyword evidence="11" id="KW-1185">Reference proteome</keyword>
<accession>A0A7R9C1R1</accession>
<dbReference type="InterPro" id="IPR002303">
    <property type="entry name" value="Valyl-tRNA_ligase"/>
</dbReference>
<dbReference type="InterPro" id="IPR014729">
    <property type="entry name" value="Rossmann-like_a/b/a_fold"/>
</dbReference>
<dbReference type="GO" id="GO:0006438">
    <property type="term" value="P:valyl-tRNA aminoacylation"/>
    <property type="evidence" value="ECO:0007669"/>
    <property type="project" value="InterPro"/>
</dbReference>
<sequence length="128" mass="14603">MRGIVRVSGRDRLLLQRIFNHGYLSCAGISSASKYLKHGLDEPFPRKYDARQVEVGWNDYWDALRRESNSNRRQDERPTFSMILPPPNVTGALHLGHALTIAIQDVVIKWNTMRGLKTSWTPGFDHAG</sequence>
<evidence type="ECO:0000256" key="6">
    <source>
        <dbReference type="ARBA" id="ARBA00022917"/>
    </source>
</evidence>
<dbReference type="SUPFAM" id="SSF52374">
    <property type="entry name" value="Nucleotidylyl transferase"/>
    <property type="match status" value="1"/>
</dbReference>
<comment type="similarity">
    <text evidence="1">Belongs to the class-I aminoacyl-tRNA synthetase family.</text>
</comment>
<dbReference type="AlphaFoldDB" id="A0A7R9C1R1"/>
<dbReference type="Pfam" id="PF00133">
    <property type="entry name" value="tRNA-synt_1"/>
    <property type="match status" value="1"/>
</dbReference>
<evidence type="ECO:0000256" key="1">
    <source>
        <dbReference type="ARBA" id="ARBA00005594"/>
    </source>
</evidence>
<gene>
    <name evidence="10" type="ORF">NMOB1V02_LOCUS11929</name>
</gene>
<dbReference type="EMBL" id="OA889810">
    <property type="protein sequence ID" value="CAD7284322.1"/>
    <property type="molecule type" value="Genomic_DNA"/>
</dbReference>
<evidence type="ECO:0000256" key="2">
    <source>
        <dbReference type="ARBA" id="ARBA00013169"/>
    </source>
</evidence>